<proteinExistence type="predicted"/>
<dbReference type="EMBL" id="CM004396">
    <property type="protein sequence ID" value="OAY39065.1"/>
    <property type="molecule type" value="Genomic_DNA"/>
</dbReference>
<keyword evidence="1" id="KW-0812">Transmembrane</keyword>
<keyword evidence="1" id="KW-0472">Membrane</keyword>
<dbReference type="AlphaFoldDB" id="A0A2C9V3U8"/>
<organism evidence="2">
    <name type="scientific">Manihot esculenta</name>
    <name type="common">Cassava</name>
    <name type="synonym">Jatropha manihot</name>
    <dbReference type="NCBI Taxonomy" id="3983"/>
    <lineage>
        <taxon>Eukaryota</taxon>
        <taxon>Viridiplantae</taxon>
        <taxon>Streptophyta</taxon>
        <taxon>Embryophyta</taxon>
        <taxon>Tracheophyta</taxon>
        <taxon>Spermatophyta</taxon>
        <taxon>Magnoliopsida</taxon>
        <taxon>eudicotyledons</taxon>
        <taxon>Gunneridae</taxon>
        <taxon>Pentapetalae</taxon>
        <taxon>rosids</taxon>
        <taxon>fabids</taxon>
        <taxon>Malpighiales</taxon>
        <taxon>Euphorbiaceae</taxon>
        <taxon>Crotonoideae</taxon>
        <taxon>Manihoteae</taxon>
        <taxon>Manihot</taxon>
    </lineage>
</organism>
<dbReference type="PROSITE" id="PS51257">
    <property type="entry name" value="PROKAR_LIPOPROTEIN"/>
    <property type="match status" value="1"/>
</dbReference>
<protein>
    <submittedName>
        <fullName evidence="2">Uncharacterized protein</fullName>
    </submittedName>
</protein>
<gene>
    <name evidence="2" type="ORF">MANES_10G064600</name>
</gene>
<keyword evidence="1" id="KW-1133">Transmembrane helix</keyword>
<accession>A0A2C9V3U8</accession>
<name>A0A2C9V3U8_MANES</name>
<sequence length="107" mass="12586">MRTKTRTVLEPYQNLAPSMLACIMLAEVICACMCVYYERMKSRILESELSFHSCLLWFICTIHILLIDIVIDISNRYYKAQFLALQIFYIFAQIGKEICFETTCIEH</sequence>
<feature type="transmembrane region" description="Helical" evidence="1">
    <location>
        <begin position="49"/>
        <end position="71"/>
    </location>
</feature>
<reference evidence="2" key="1">
    <citation type="submission" date="2016-02" db="EMBL/GenBank/DDBJ databases">
        <title>WGS assembly of Manihot esculenta.</title>
        <authorList>
            <person name="Bredeson J.V."/>
            <person name="Prochnik S.E."/>
            <person name="Lyons J.B."/>
            <person name="Schmutz J."/>
            <person name="Grimwood J."/>
            <person name="Vrebalov J."/>
            <person name="Bart R.S."/>
            <person name="Amuge T."/>
            <person name="Ferguson M.E."/>
            <person name="Green R."/>
            <person name="Putnam N."/>
            <person name="Stites J."/>
            <person name="Rounsley S."/>
            <person name="Rokhsar D.S."/>
        </authorList>
    </citation>
    <scope>NUCLEOTIDE SEQUENCE [LARGE SCALE GENOMIC DNA]</scope>
    <source>
        <tissue evidence="2">Leaf</tissue>
    </source>
</reference>
<evidence type="ECO:0000256" key="1">
    <source>
        <dbReference type="SAM" id="Phobius"/>
    </source>
</evidence>
<feature type="transmembrane region" description="Helical" evidence="1">
    <location>
        <begin position="15"/>
        <end position="37"/>
    </location>
</feature>
<evidence type="ECO:0000313" key="2">
    <source>
        <dbReference type="EMBL" id="OAY39065.1"/>
    </source>
</evidence>